<keyword evidence="3" id="KW-1185">Reference proteome</keyword>
<protein>
    <recommendedName>
        <fullName evidence="1">Methyltransferase domain-containing protein</fullName>
    </recommendedName>
</protein>
<dbReference type="CDD" id="cd02440">
    <property type="entry name" value="AdoMet_MTases"/>
    <property type="match status" value="1"/>
</dbReference>
<reference evidence="2 3" key="1">
    <citation type="submission" date="2011-08" db="EMBL/GenBank/DDBJ databases">
        <title>The Genome Sequence of Johnsonella ignava ATCC 51276.</title>
        <authorList>
            <consortium name="The Broad Institute Genome Sequencing Platform"/>
            <person name="Earl A."/>
            <person name="Ward D."/>
            <person name="Feldgarden M."/>
            <person name="Gevers D."/>
            <person name="Izard J."/>
            <person name="Blanton J.M."/>
            <person name="Baranova O.V."/>
            <person name="Dewhirst F.E."/>
            <person name="Young S.K."/>
            <person name="Zeng Q."/>
            <person name="Gargeya S."/>
            <person name="Fitzgerald M."/>
            <person name="Haas B."/>
            <person name="Abouelleil A."/>
            <person name="Alvarado L."/>
            <person name="Arachchi H.M."/>
            <person name="Berlin A."/>
            <person name="Brown A."/>
            <person name="Chapman S.B."/>
            <person name="Chen Z."/>
            <person name="Dunbar C."/>
            <person name="Freedman E."/>
            <person name="Gearin G."/>
            <person name="Gellesch M."/>
            <person name="Goldberg J."/>
            <person name="Griggs A."/>
            <person name="Gujja S."/>
            <person name="Heiman D."/>
            <person name="Howarth C."/>
            <person name="Larson L."/>
            <person name="Lui A."/>
            <person name="MacDonald P.J.P."/>
            <person name="Montmayeur A."/>
            <person name="Murphy C."/>
            <person name="Neiman D."/>
            <person name="Pearson M."/>
            <person name="Priest M."/>
            <person name="Roberts A."/>
            <person name="Saif S."/>
            <person name="Shea T."/>
            <person name="Shenoy N."/>
            <person name="Sisk P."/>
            <person name="Stolte C."/>
            <person name="Sykes S."/>
            <person name="Wortman J."/>
            <person name="Nusbaum C."/>
            <person name="Birren B."/>
        </authorList>
    </citation>
    <scope>NUCLEOTIDE SEQUENCE [LARGE SCALE GENOMIC DNA]</scope>
    <source>
        <strain evidence="2 3">ATCC 51276</strain>
    </source>
</reference>
<comment type="caution">
    <text evidence="2">The sequence shown here is derived from an EMBL/GenBank/DDBJ whole genome shotgun (WGS) entry which is preliminary data.</text>
</comment>
<name>G5GK28_9FIRM</name>
<feature type="domain" description="Methyltransferase" evidence="1">
    <location>
        <begin position="42"/>
        <end position="147"/>
    </location>
</feature>
<dbReference type="Pfam" id="PF13847">
    <property type="entry name" value="Methyltransf_31"/>
    <property type="match status" value="1"/>
</dbReference>
<dbReference type="PANTHER" id="PTHR43861">
    <property type="entry name" value="TRANS-ACONITATE 2-METHYLTRANSFERASE-RELATED"/>
    <property type="match status" value="1"/>
</dbReference>
<evidence type="ECO:0000313" key="3">
    <source>
        <dbReference type="Proteomes" id="UP000003011"/>
    </source>
</evidence>
<evidence type="ECO:0000313" key="2">
    <source>
        <dbReference type="EMBL" id="EHI54906.1"/>
    </source>
</evidence>
<dbReference type="InterPro" id="IPR025714">
    <property type="entry name" value="Methyltranfer_dom"/>
</dbReference>
<proteinExistence type="predicted"/>
<accession>G5GK28</accession>
<organism evidence="2 3">
    <name type="scientific">Johnsonella ignava ATCC 51276</name>
    <dbReference type="NCBI Taxonomy" id="679200"/>
    <lineage>
        <taxon>Bacteria</taxon>
        <taxon>Bacillati</taxon>
        <taxon>Bacillota</taxon>
        <taxon>Clostridia</taxon>
        <taxon>Lachnospirales</taxon>
        <taxon>Lachnospiraceae</taxon>
        <taxon>Johnsonella</taxon>
    </lineage>
</organism>
<dbReference type="InterPro" id="IPR029063">
    <property type="entry name" value="SAM-dependent_MTases_sf"/>
</dbReference>
<dbReference type="STRING" id="679200.HMPREF9333_01918"/>
<evidence type="ECO:0000259" key="1">
    <source>
        <dbReference type="Pfam" id="PF13847"/>
    </source>
</evidence>
<dbReference type="HOGENOM" id="CLU_1319910_0_0_9"/>
<gene>
    <name evidence="2" type="ORF">HMPREF9333_01918</name>
</gene>
<dbReference type="RefSeq" id="WP_005541730.1">
    <property type="nucleotide sequence ID" value="NZ_JH378837.1"/>
</dbReference>
<dbReference type="EMBL" id="ACZL01000032">
    <property type="protein sequence ID" value="EHI54906.1"/>
    <property type="molecule type" value="Genomic_DNA"/>
</dbReference>
<sequence>MNNIWDFWANYYNKLWVQRYSLKPSRDKVIDIIKRTKLKRGSLLDIGCGTGQLIEQIYSKFEDRFLLVGADYSKNMLKQARRNLKIHGIKAELIYTDVNYIKENVKKRFDIITCTHSLPYYKNQEKAISDMADLLNTNGYIIVICASVNNLYDLFACSILKFTTGKAHYPSIKELKNFAKDKLRFIGLSRIKKAFFVPSIVAVVYKKEV</sequence>
<dbReference type="PANTHER" id="PTHR43861:SF1">
    <property type="entry name" value="TRANS-ACONITATE 2-METHYLTRANSFERASE"/>
    <property type="match status" value="1"/>
</dbReference>
<dbReference type="eggNOG" id="COG2227">
    <property type="taxonomic scope" value="Bacteria"/>
</dbReference>
<dbReference type="AlphaFoldDB" id="G5GK28"/>
<dbReference type="Gene3D" id="3.40.50.150">
    <property type="entry name" value="Vaccinia Virus protein VP39"/>
    <property type="match status" value="1"/>
</dbReference>
<dbReference type="Proteomes" id="UP000003011">
    <property type="component" value="Unassembled WGS sequence"/>
</dbReference>
<dbReference type="OrthoDB" id="122388at2"/>
<dbReference type="SUPFAM" id="SSF53335">
    <property type="entry name" value="S-adenosyl-L-methionine-dependent methyltransferases"/>
    <property type="match status" value="1"/>
</dbReference>